<gene>
    <name evidence="1" type="ORF">Ate02nite_07580</name>
</gene>
<evidence type="ECO:0000313" key="2">
    <source>
        <dbReference type="Proteomes" id="UP000623608"/>
    </source>
</evidence>
<evidence type="ECO:0000313" key="1">
    <source>
        <dbReference type="EMBL" id="GIF18028.1"/>
    </source>
</evidence>
<dbReference type="AlphaFoldDB" id="A0A919NH03"/>
<accession>A0A919NH03</accession>
<reference evidence="1" key="1">
    <citation type="submission" date="2021-01" db="EMBL/GenBank/DDBJ databases">
        <title>Whole genome shotgun sequence of Actinoplanes tereljensis NBRC 105297.</title>
        <authorList>
            <person name="Komaki H."/>
            <person name="Tamura T."/>
        </authorList>
    </citation>
    <scope>NUCLEOTIDE SEQUENCE</scope>
    <source>
        <strain evidence="1">NBRC 105297</strain>
    </source>
</reference>
<protein>
    <submittedName>
        <fullName evidence="1">Uncharacterized protein</fullName>
    </submittedName>
</protein>
<dbReference type="EMBL" id="BOMY01000002">
    <property type="protein sequence ID" value="GIF18028.1"/>
    <property type="molecule type" value="Genomic_DNA"/>
</dbReference>
<proteinExistence type="predicted"/>
<name>A0A919NH03_9ACTN</name>
<comment type="caution">
    <text evidence="1">The sequence shown here is derived from an EMBL/GenBank/DDBJ whole genome shotgun (WGS) entry which is preliminary data.</text>
</comment>
<dbReference type="RefSeq" id="WP_203798712.1">
    <property type="nucleotide sequence ID" value="NZ_BOMY01000002.1"/>
</dbReference>
<organism evidence="1 2">
    <name type="scientific">Paractinoplanes tereljensis</name>
    <dbReference type="NCBI Taxonomy" id="571912"/>
    <lineage>
        <taxon>Bacteria</taxon>
        <taxon>Bacillati</taxon>
        <taxon>Actinomycetota</taxon>
        <taxon>Actinomycetes</taxon>
        <taxon>Micromonosporales</taxon>
        <taxon>Micromonosporaceae</taxon>
        <taxon>Paractinoplanes</taxon>
    </lineage>
</organism>
<keyword evidence="2" id="KW-1185">Reference proteome</keyword>
<sequence length="215" mass="24369">MEIERVRTRLASLLRDEDGALDRALTMSYRHPNGFDKISFDYSTLDEPTTRLHLWWPRGSDPLGRTDATEDSDVHNHPWTFSSKILLGEITHRTFKASEESENSVLYSRHEVRIPQTGTAIQSIPRGPGFLTEEPPSVLCGSESYELDCLTLHRLSPATDRITATLVTQSPLRRRKSDVFRSITREPEVRVRATKFTRSEILTLVGTFVDTLSAG</sequence>
<dbReference type="Proteomes" id="UP000623608">
    <property type="component" value="Unassembled WGS sequence"/>
</dbReference>